<dbReference type="OrthoDB" id="1897224at2759"/>
<dbReference type="InterPro" id="IPR025422">
    <property type="entry name" value="TGA_domain"/>
</dbReference>
<evidence type="ECO:0000313" key="3">
    <source>
        <dbReference type="Proteomes" id="UP000631114"/>
    </source>
</evidence>
<dbReference type="GO" id="GO:0006351">
    <property type="term" value="P:DNA-templated transcription"/>
    <property type="evidence" value="ECO:0007669"/>
    <property type="project" value="InterPro"/>
</dbReference>
<dbReference type="Pfam" id="PF14144">
    <property type="entry name" value="DOG1"/>
    <property type="match status" value="1"/>
</dbReference>
<evidence type="ECO:0000313" key="2">
    <source>
        <dbReference type="EMBL" id="KAF9587712.1"/>
    </source>
</evidence>
<dbReference type="PROSITE" id="PS51806">
    <property type="entry name" value="DOG1"/>
    <property type="match status" value="2"/>
</dbReference>
<dbReference type="GO" id="GO:0043565">
    <property type="term" value="F:sequence-specific DNA binding"/>
    <property type="evidence" value="ECO:0007669"/>
    <property type="project" value="InterPro"/>
</dbReference>
<dbReference type="PANTHER" id="PTHR46354">
    <property type="entry name" value="DOG1 DOMAIN-CONTAINING PROTEIN"/>
    <property type="match status" value="1"/>
</dbReference>
<dbReference type="InterPro" id="IPR051886">
    <property type="entry name" value="Seed_Dev/Stress_Resp_Reg"/>
</dbReference>
<keyword evidence="3" id="KW-1185">Reference proteome</keyword>
<accession>A0A835GXI6</accession>
<name>A0A835GXI6_9MAGN</name>
<sequence>MVQQEEDLTQLVQGMSQDFNKDEKLRLLVETSIKHFEEYHKKRLAYARSNASSFFSPSWCSSFENSYLWIAGCRPSLYIRLVHTLCGSNIESQLGEFLQGVRKGKLSELSAEQLGLIEDLQRRTVRNEDNLSTEMASMQEEMADNILVQMTSKYGQETAEFSDREVNGILDSQELAWSNILEKADLLRLNTLKEIVNILRILQAVEFLIAGIDIESQLDEFLQGVRKGNLGELSAAQLGLVNDLQLNTIRDEDKMSSRMATMQEEMGHKTLVQMASELTQYCESNSDLHQALDSHEVALVSILEGADKLRLNTMKELVHILTTTQTVEFLLAGKKLQLSIHECCKTRTH</sequence>
<organism evidence="2 3">
    <name type="scientific">Coptis chinensis</name>
    <dbReference type="NCBI Taxonomy" id="261450"/>
    <lineage>
        <taxon>Eukaryota</taxon>
        <taxon>Viridiplantae</taxon>
        <taxon>Streptophyta</taxon>
        <taxon>Embryophyta</taxon>
        <taxon>Tracheophyta</taxon>
        <taxon>Spermatophyta</taxon>
        <taxon>Magnoliopsida</taxon>
        <taxon>Ranunculales</taxon>
        <taxon>Ranunculaceae</taxon>
        <taxon>Coptidoideae</taxon>
        <taxon>Coptis</taxon>
    </lineage>
</organism>
<feature type="domain" description="DOG1" evidence="1">
    <location>
        <begin position="230"/>
        <end position="349"/>
    </location>
</feature>
<dbReference type="AlphaFoldDB" id="A0A835GXI6"/>
<dbReference type="Proteomes" id="UP000631114">
    <property type="component" value="Unassembled WGS sequence"/>
</dbReference>
<comment type="caution">
    <text evidence="2">The sequence shown here is derived from an EMBL/GenBank/DDBJ whole genome shotgun (WGS) entry which is preliminary data.</text>
</comment>
<protein>
    <recommendedName>
        <fullName evidence="1">DOG1 domain-containing protein</fullName>
    </recommendedName>
</protein>
<dbReference type="EMBL" id="JADFTS010000009">
    <property type="protein sequence ID" value="KAF9587712.1"/>
    <property type="molecule type" value="Genomic_DNA"/>
</dbReference>
<evidence type="ECO:0000259" key="1">
    <source>
        <dbReference type="PROSITE" id="PS51806"/>
    </source>
</evidence>
<reference evidence="2 3" key="1">
    <citation type="submission" date="2020-10" db="EMBL/GenBank/DDBJ databases">
        <title>The Coptis chinensis genome and diversification of protoberbering-type alkaloids.</title>
        <authorList>
            <person name="Wang B."/>
            <person name="Shu S."/>
            <person name="Song C."/>
            <person name="Liu Y."/>
        </authorList>
    </citation>
    <scope>NUCLEOTIDE SEQUENCE [LARGE SCALE GENOMIC DNA]</scope>
    <source>
        <strain evidence="2">HL-2020</strain>
        <tissue evidence="2">Leaf</tissue>
    </source>
</reference>
<dbReference type="PANTHER" id="PTHR46354:SF7">
    <property type="entry name" value="PROTEIN DOG1-LIKE 1"/>
    <property type="match status" value="1"/>
</dbReference>
<gene>
    <name evidence="2" type="ORF">IFM89_004689</name>
</gene>
<feature type="domain" description="DOG1" evidence="1">
    <location>
        <begin position="1"/>
        <end position="228"/>
    </location>
</feature>
<proteinExistence type="predicted"/>